<dbReference type="NCBIfam" id="TIGR02937">
    <property type="entry name" value="sigma70-ECF"/>
    <property type="match status" value="1"/>
</dbReference>
<evidence type="ECO:0000256" key="3">
    <source>
        <dbReference type="ARBA" id="ARBA00023082"/>
    </source>
</evidence>
<reference evidence="7 8" key="1">
    <citation type="submission" date="2019-10" db="EMBL/GenBank/DDBJ databases">
        <title>Gracilibacillus salitolerans sp. nov., a moderate halophile isolated from a saline soil in northwest China.</title>
        <authorList>
            <person name="Gan L."/>
        </authorList>
    </citation>
    <scope>NUCLEOTIDE SEQUENCE [LARGE SCALE GENOMIC DNA]</scope>
    <source>
        <strain evidence="7 8">TP2-8</strain>
    </source>
</reference>
<evidence type="ECO:0000259" key="5">
    <source>
        <dbReference type="Pfam" id="PF04542"/>
    </source>
</evidence>
<keyword evidence="2" id="KW-0805">Transcription regulation</keyword>
<dbReference type="Pfam" id="PF04542">
    <property type="entry name" value="Sigma70_r2"/>
    <property type="match status" value="1"/>
</dbReference>
<protein>
    <submittedName>
        <fullName evidence="7">Sigma-70 family RNA polymerase sigma factor</fullName>
    </submittedName>
</protein>
<dbReference type="AlphaFoldDB" id="A0A6N7R022"/>
<dbReference type="Pfam" id="PF08281">
    <property type="entry name" value="Sigma70_r4_2"/>
    <property type="match status" value="1"/>
</dbReference>
<dbReference type="InterPro" id="IPR007627">
    <property type="entry name" value="RNA_pol_sigma70_r2"/>
</dbReference>
<dbReference type="InterPro" id="IPR039425">
    <property type="entry name" value="RNA_pol_sigma-70-like"/>
</dbReference>
<evidence type="ECO:0000256" key="1">
    <source>
        <dbReference type="ARBA" id="ARBA00010641"/>
    </source>
</evidence>
<feature type="domain" description="RNA polymerase sigma-70 region 2" evidence="5">
    <location>
        <begin position="21"/>
        <end position="87"/>
    </location>
</feature>
<evidence type="ECO:0000256" key="2">
    <source>
        <dbReference type="ARBA" id="ARBA00023015"/>
    </source>
</evidence>
<dbReference type="Proteomes" id="UP000435187">
    <property type="component" value="Unassembled WGS sequence"/>
</dbReference>
<accession>A0A6N7R022</accession>
<comment type="caution">
    <text evidence="7">The sequence shown here is derived from an EMBL/GenBank/DDBJ whole genome shotgun (WGS) entry which is preliminary data.</text>
</comment>
<dbReference type="InterPro" id="IPR014284">
    <property type="entry name" value="RNA_pol_sigma-70_dom"/>
</dbReference>
<dbReference type="InterPro" id="IPR036388">
    <property type="entry name" value="WH-like_DNA-bd_sf"/>
</dbReference>
<dbReference type="PANTHER" id="PTHR43133:SF62">
    <property type="entry name" value="RNA POLYMERASE SIGMA FACTOR SIGZ"/>
    <property type="match status" value="1"/>
</dbReference>
<dbReference type="PANTHER" id="PTHR43133">
    <property type="entry name" value="RNA POLYMERASE ECF-TYPE SIGMA FACTO"/>
    <property type="match status" value="1"/>
</dbReference>
<name>A0A6N7R022_9BACI</name>
<comment type="similarity">
    <text evidence="1">Belongs to the sigma-70 factor family. ECF subfamily.</text>
</comment>
<feature type="domain" description="RNA polymerase sigma factor 70 region 4 type 2" evidence="6">
    <location>
        <begin position="117"/>
        <end position="167"/>
    </location>
</feature>
<dbReference type="SUPFAM" id="SSF88946">
    <property type="entry name" value="Sigma2 domain of RNA polymerase sigma factors"/>
    <property type="match status" value="1"/>
</dbReference>
<proteinExistence type="inferred from homology"/>
<dbReference type="InterPro" id="IPR013324">
    <property type="entry name" value="RNA_pol_sigma_r3/r4-like"/>
</dbReference>
<dbReference type="RefSeq" id="WP_153835478.1">
    <property type="nucleotide sequence ID" value="NZ_JBHUMW010000036.1"/>
</dbReference>
<dbReference type="InterPro" id="IPR013249">
    <property type="entry name" value="RNA_pol_sigma70_r4_t2"/>
</dbReference>
<evidence type="ECO:0000256" key="4">
    <source>
        <dbReference type="ARBA" id="ARBA00023163"/>
    </source>
</evidence>
<evidence type="ECO:0000259" key="6">
    <source>
        <dbReference type="Pfam" id="PF08281"/>
    </source>
</evidence>
<dbReference type="SUPFAM" id="SSF88659">
    <property type="entry name" value="Sigma3 and sigma4 domains of RNA polymerase sigma factors"/>
    <property type="match status" value="1"/>
</dbReference>
<dbReference type="EMBL" id="WJEE01000021">
    <property type="protein sequence ID" value="MRI66812.1"/>
    <property type="molecule type" value="Genomic_DNA"/>
</dbReference>
<sequence length="186" mass="21659">MDDYLLLEQMSAGNKEAFDEFYQRYHQYIFQIAYKVLANRPEAEDITQEVFIEIYQKCDQYQASRGSIKAWVAVKTRSRSIDRLRKKPEMLADKLEDIIINASPAADQFVIEKMEKDLLRAALLKLPLPQQQAIYHMYYDQFTQKEIALKTNRPLGSVKSSIRYGLQNLKKQKSLLRWIGSGGGDK</sequence>
<dbReference type="Gene3D" id="1.10.1740.10">
    <property type="match status" value="1"/>
</dbReference>
<keyword evidence="4" id="KW-0804">Transcription</keyword>
<dbReference type="Gene3D" id="1.10.10.10">
    <property type="entry name" value="Winged helix-like DNA-binding domain superfamily/Winged helix DNA-binding domain"/>
    <property type="match status" value="1"/>
</dbReference>
<evidence type="ECO:0000313" key="8">
    <source>
        <dbReference type="Proteomes" id="UP000435187"/>
    </source>
</evidence>
<dbReference type="InterPro" id="IPR013325">
    <property type="entry name" value="RNA_pol_sigma_r2"/>
</dbReference>
<gene>
    <name evidence="7" type="ORF">GH885_10765</name>
</gene>
<evidence type="ECO:0000313" key="7">
    <source>
        <dbReference type="EMBL" id="MRI66812.1"/>
    </source>
</evidence>
<dbReference type="GO" id="GO:0006352">
    <property type="term" value="P:DNA-templated transcription initiation"/>
    <property type="evidence" value="ECO:0007669"/>
    <property type="project" value="InterPro"/>
</dbReference>
<keyword evidence="8" id="KW-1185">Reference proteome</keyword>
<dbReference type="GO" id="GO:0016987">
    <property type="term" value="F:sigma factor activity"/>
    <property type="evidence" value="ECO:0007669"/>
    <property type="project" value="UniProtKB-KW"/>
</dbReference>
<keyword evidence="3" id="KW-0731">Sigma factor</keyword>
<organism evidence="7 8">
    <name type="scientific">Gracilibacillus thailandensis</name>
    <dbReference type="NCBI Taxonomy" id="563735"/>
    <lineage>
        <taxon>Bacteria</taxon>
        <taxon>Bacillati</taxon>
        <taxon>Bacillota</taxon>
        <taxon>Bacilli</taxon>
        <taxon>Bacillales</taxon>
        <taxon>Bacillaceae</taxon>
        <taxon>Gracilibacillus</taxon>
    </lineage>
</organism>
<dbReference type="GO" id="GO:0003677">
    <property type="term" value="F:DNA binding"/>
    <property type="evidence" value="ECO:0007669"/>
    <property type="project" value="InterPro"/>
</dbReference>